<dbReference type="Pfam" id="PF03466">
    <property type="entry name" value="LysR_substrate"/>
    <property type="match status" value="1"/>
</dbReference>
<keyword evidence="3" id="KW-0238">DNA-binding</keyword>
<evidence type="ECO:0000256" key="1">
    <source>
        <dbReference type="ARBA" id="ARBA00009437"/>
    </source>
</evidence>
<organism evidence="6 7">
    <name type="scientific">Desulfitobacterium dehalogenans (strain ATCC 51507 / DSM 9161 / JW/IU-DC1)</name>
    <dbReference type="NCBI Taxonomy" id="756499"/>
    <lineage>
        <taxon>Bacteria</taxon>
        <taxon>Bacillati</taxon>
        <taxon>Bacillota</taxon>
        <taxon>Clostridia</taxon>
        <taxon>Eubacteriales</taxon>
        <taxon>Desulfitobacteriaceae</taxon>
        <taxon>Desulfitobacterium</taxon>
    </lineage>
</organism>
<protein>
    <submittedName>
        <fullName evidence="6">Transcriptional regulator</fullName>
    </submittedName>
</protein>
<dbReference type="Proteomes" id="UP000006053">
    <property type="component" value="Chromosome"/>
</dbReference>
<evidence type="ECO:0000313" key="6">
    <source>
        <dbReference type="EMBL" id="AFL99966.1"/>
    </source>
</evidence>
<evidence type="ECO:0000256" key="2">
    <source>
        <dbReference type="ARBA" id="ARBA00023015"/>
    </source>
</evidence>
<reference evidence="6 7" key="2">
    <citation type="journal article" date="2015" name="J. Bacteriol.">
        <title>Genomic, proteomic, and biochemical analysis of the organohalide respiratory pathway in Desulfitobacterium dehalogenans.</title>
        <authorList>
            <person name="Kruse T."/>
            <person name="van de Pas B.A."/>
            <person name="Atteia A."/>
            <person name="Krab K."/>
            <person name="Hagen W.R."/>
            <person name="Goodwin L."/>
            <person name="Chain P."/>
            <person name="Boeren S."/>
            <person name="Maphosa F."/>
            <person name="Schraa G."/>
            <person name="de Vos W.M."/>
            <person name="van der Oost J."/>
            <person name="Smidt H."/>
            <person name="Stams A.J."/>
        </authorList>
    </citation>
    <scope>NUCLEOTIDE SEQUENCE [LARGE SCALE GENOMIC DNA]</scope>
    <source>
        <strain evidence="7">ATCC 51507 / DSM 9161 / JW/IU-DC1</strain>
    </source>
</reference>
<name>I4A7N2_DESDJ</name>
<dbReference type="PANTHER" id="PTHR30419:SF8">
    <property type="entry name" value="NITROGEN ASSIMILATION TRANSCRIPTIONAL ACTIVATOR-RELATED"/>
    <property type="match status" value="1"/>
</dbReference>
<dbReference type="PANTHER" id="PTHR30419">
    <property type="entry name" value="HTH-TYPE TRANSCRIPTIONAL REGULATOR YBHD"/>
    <property type="match status" value="1"/>
</dbReference>
<feature type="domain" description="HTH lysR-type" evidence="5">
    <location>
        <begin position="46"/>
        <end position="103"/>
    </location>
</feature>
<evidence type="ECO:0000313" key="7">
    <source>
        <dbReference type="Proteomes" id="UP000006053"/>
    </source>
</evidence>
<dbReference type="PROSITE" id="PS50931">
    <property type="entry name" value="HTH_LYSR"/>
    <property type="match status" value="1"/>
</dbReference>
<dbReference type="AlphaFoldDB" id="I4A7N2"/>
<sequence length="340" mass="38166">MEVQHKNTPTMRSGWCLMCFLPSFCLIMEVHRGLALSFQAFGGLNMEIKHLEYFVEVARQKSFSKAAEKCHVTQSTISKLIKDLERELGTSLFNRTSKYVQLTDTGAIFLDQALEIVTLFGNLTHEFQNRIKLERGKVSIGLLPITGTTLFAELLGDFKKKYPQIEISLSEHGSKKVIMDILDGTLDVGVVCSVPDSQYFDSFAFAEDPLYVIVSAQNPISKSASLDLKSLADEPFVLYTSEFSLHDEIISKCKNEGFAPNIIFETSQFELMTQMVAADLGIAFLPGAACRELDPRRFAVIPVTNPQIIHQMFIIWKRGRSMSHAANLWLQFAAKSFAEN</sequence>
<dbReference type="GO" id="GO:0003700">
    <property type="term" value="F:DNA-binding transcription factor activity"/>
    <property type="evidence" value="ECO:0007669"/>
    <property type="project" value="InterPro"/>
</dbReference>
<accession>I4A7N2</accession>
<dbReference type="Gene3D" id="3.40.190.290">
    <property type="match status" value="1"/>
</dbReference>
<keyword evidence="4" id="KW-0804">Transcription</keyword>
<comment type="similarity">
    <text evidence="1">Belongs to the LysR transcriptional regulatory family.</text>
</comment>
<evidence type="ECO:0000256" key="4">
    <source>
        <dbReference type="ARBA" id="ARBA00023163"/>
    </source>
</evidence>
<dbReference type="InterPro" id="IPR000847">
    <property type="entry name" value="LysR_HTH_N"/>
</dbReference>
<dbReference type="FunFam" id="1.10.10.10:FF:000001">
    <property type="entry name" value="LysR family transcriptional regulator"/>
    <property type="match status" value="1"/>
</dbReference>
<gene>
    <name evidence="6" type="ordered locus">Desde_1559</name>
</gene>
<evidence type="ECO:0000259" key="5">
    <source>
        <dbReference type="PROSITE" id="PS50931"/>
    </source>
</evidence>
<dbReference type="CDD" id="cd08438">
    <property type="entry name" value="PBP2_CidR"/>
    <property type="match status" value="1"/>
</dbReference>
<keyword evidence="7" id="KW-1185">Reference proteome</keyword>
<dbReference type="SUPFAM" id="SSF53850">
    <property type="entry name" value="Periplasmic binding protein-like II"/>
    <property type="match status" value="1"/>
</dbReference>
<dbReference type="eggNOG" id="COG0583">
    <property type="taxonomic scope" value="Bacteria"/>
</dbReference>
<dbReference type="STRING" id="756499.Desde_1559"/>
<dbReference type="Gene3D" id="1.10.10.10">
    <property type="entry name" value="Winged helix-like DNA-binding domain superfamily/Winged helix DNA-binding domain"/>
    <property type="match status" value="1"/>
</dbReference>
<dbReference type="KEGG" id="ddh:Desde_1559"/>
<dbReference type="PRINTS" id="PR00039">
    <property type="entry name" value="HTHLYSR"/>
</dbReference>
<dbReference type="GO" id="GO:0005829">
    <property type="term" value="C:cytosol"/>
    <property type="evidence" value="ECO:0007669"/>
    <property type="project" value="TreeGrafter"/>
</dbReference>
<proteinExistence type="inferred from homology"/>
<reference evidence="7" key="1">
    <citation type="submission" date="2012-06" db="EMBL/GenBank/DDBJ databases">
        <title>Complete sequence of Desulfitobacterium dehalogenans ATCC 51507.</title>
        <authorList>
            <person name="Lucas S."/>
            <person name="Han J."/>
            <person name="Lapidus A."/>
            <person name="Cheng J.-F."/>
            <person name="Goodwin L."/>
            <person name="Pitluck S."/>
            <person name="Peters L."/>
            <person name="Ovchinnikova G."/>
            <person name="Teshima H."/>
            <person name="Detter J.C."/>
            <person name="Han C."/>
            <person name="Tapia R."/>
            <person name="Land M."/>
            <person name="Hauser L."/>
            <person name="Kyrpides N."/>
            <person name="Ivanova N."/>
            <person name="Pagani I."/>
            <person name="Kruse T."/>
            <person name="de Vos W.M."/>
            <person name="Smidt H."/>
            <person name="Woyke T."/>
        </authorList>
    </citation>
    <scope>NUCLEOTIDE SEQUENCE [LARGE SCALE GENOMIC DNA]</scope>
    <source>
        <strain evidence="7">ATCC 51507 / DSM 9161 / JW/IU-DC1</strain>
    </source>
</reference>
<keyword evidence="2" id="KW-0805">Transcription regulation</keyword>
<dbReference type="InterPro" id="IPR036388">
    <property type="entry name" value="WH-like_DNA-bd_sf"/>
</dbReference>
<dbReference type="HOGENOM" id="CLU_039613_6_2_9"/>
<dbReference type="InterPro" id="IPR050950">
    <property type="entry name" value="HTH-type_LysR_regulators"/>
</dbReference>
<dbReference type="InterPro" id="IPR036390">
    <property type="entry name" value="WH_DNA-bd_sf"/>
</dbReference>
<dbReference type="Pfam" id="PF00126">
    <property type="entry name" value="HTH_1"/>
    <property type="match status" value="1"/>
</dbReference>
<dbReference type="GO" id="GO:0003677">
    <property type="term" value="F:DNA binding"/>
    <property type="evidence" value="ECO:0007669"/>
    <property type="project" value="UniProtKB-KW"/>
</dbReference>
<dbReference type="InterPro" id="IPR005119">
    <property type="entry name" value="LysR_subst-bd"/>
</dbReference>
<dbReference type="SUPFAM" id="SSF46785">
    <property type="entry name" value="Winged helix' DNA-binding domain"/>
    <property type="match status" value="1"/>
</dbReference>
<dbReference type="EMBL" id="CP003348">
    <property type="protein sequence ID" value="AFL99966.1"/>
    <property type="molecule type" value="Genomic_DNA"/>
</dbReference>
<evidence type="ECO:0000256" key="3">
    <source>
        <dbReference type="ARBA" id="ARBA00023125"/>
    </source>
</evidence>